<reference evidence="2 3" key="1">
    <citation type="journal article" date="2015" name="Genome Biol. Evol.">
        <title>Comparative Genomics of a Bacterivorous Green Alga Reveals Evolutionary Causalities and Consequences of Phago-Mixotrophic Mode of Nutrition.</title>
        <authorList>
            <person name="Burns J.A."/>
            <person name="Paasch A."/>
            <person name="Narechania A."/>
            <person name="Kim E."/>
        </authorList>
    </citation>
    <scope>NUCLEOTIDE SEQUENCE [LARGE SCALE GENOMIC DNA]</scope>
    <source>
        <strain evidence="2 3">PLY_AMNH</strain>
    </source>
</reference>
<feature type="transmembrane region" description="Helical" evidence="1">
    <location>
        <begin position="97"/>
        <end position="118"/>
    </location>
</feature>
<keyword evidence="1" id="KW-0812">Transmembrane</keyword>
<evidence type="ECO:0000313" key="2">
    <source>
        <dbReference type="EMBL" id="KAK3240957.1"/>
    </source>
</evidence>
<comment type="caution">
    <text evidence="2">The sequence shown here is derived from an EMBL/GenBank/DDBJ whole genome shotgun (WGS) entry which is preliminary data.</text>
</comment>
<keyword evidence="1" id="KW-1133">Transmembrane helix</keyword>
<dbReference type="AlphaFoldDB" id="A0AAE0BSK4"/>
<protein>
    <submittedName>
        <fullName evidence="2">Uncharacterized protein</fullName>
    </submittedName>
</protein>
<feature type="transmembrane region" description="Helical" evidence="1">
    <location>
        <begin position="138"/>
        <end position="159"/>
    </location>
</feature>
<name>A0AAE0BSK4_9CHLO</name>
<keyword evidence="3" id="KW-1185">Reference proteome</keyword>
<keyword evidence="1" id="KW-0472">Membrane</keyword>
<accession>A0AAE0BSK4</accession>
<feature type="transmembrane region" description="Helical" evidence="1">
    <location>
        <begin position="12"/>
        <end position="30"/>
    </location>
</feature>
<gene>
    <name evidence="2" type="ORF">CYMTET_49239</name>
</gene>
<proteinExistence type="predicted"/>
<evidence type="ECO:0000313" key="3">
    <source>
        <dbReference type="Proteomes" id="UP001190700"/>
    </source>
</evidence>
<dbReference type="EMBL" id="LGRX02033507">
    <property type="protein sequence ID" value="KAK3240957.1"/>
    <property type="molecule type" value="Genomic_DNA"/>
</dbReference>
<evidence type="ECO:0000256" key="1">
    <source>
        <dbReference type="SAM" id="Phobius"/>
    </source>
</evidence>
<dbReference type="Proteomes" id="UP001190700">
    <property type="component" value="Unassembled WGS sequence"/>
</dbReference>
<sequence length="167" mass="19901">MTWSITSEDSRLWLGLVIGMALPYALRAFGGEIGKRIGNLAVRCCYHNRQQWESTQPGEDGYMRLTEEAEEKWEKYDPMKVDMECIDQITFQQAREYLALSPCEGIFVAALRLVFWHWMQPIMYTWILYSYYDLIDDLQLLLALIVLGREVTYMLFTIFDRWYRRNP</sequence>
<organism evidence="2 3">
    <name type="scientific">Cymbomonas tetramitiformis</name>
    <dbReference type="NCBI Taxonomy" id="36881"/>
    <lineage>
        <taxon>Eukaryota</taxon>
        <taxon>Viridiplantae</taxon>
        <taxon>Chlorophyta</taxon>
        <taxon>Pyramimonadophyceae</taxon>
        <taxon>Pyramimonadales</taxon>
        <taxon>Pyramimonadaceae</taxon>
        <taxon>Cymbomonas</taxon>
    </lineage>
</organism>